<comment type="similarity">
    <text evidence="1">Belongs to the prokaryotic molybdopterin-containing oxidoreductase family.</text>
</comment>
<keyword evidence="2" id="KW-0479">Metal-binding</keyword>
<dbReference type="SUPFAM" id="SSF50692">
    <property type="entry name" value="ADC-like"/>
    <property type="match status" value="1"/>
</dbReference>
<evidence type="ECO:0000256" key="2">
    <source>
        <dbReference type="ARBA" id="ARBA00022723"/>
    </source>
</evidence>
<organism evidence="7 8">
    <name type="scientific">Eggerthella hominis</name>
    <dbReference type="NCBI Taxonomy" id="2763043"/>
    <lineage>
        <taxon>Bacteria</taxon>
        <taxon>Bacillati</taxon>
        <taxon>Actinomycetota</taxon>
        <taxon>Coriobacteriia</taxon>
        <taxon>Eggerthellales</taxon>
        <taxon>Eggerthellaceae</taxon>
        <taxon>Eggerthella</taxon>
    </lineage>
</organism>
<evidence type="ECO:0000313" key="7">
    <source>
        <dbReference type="EMBL" id="MBC5584190.1"/>
    </source>
</evidence>
<feature type="domain" description="4Fe-4S Mo/W bis-MGD-type" evidence="6">
    <location>
        <begin position="43"/>
        <end position="104"/>
    </location>
</feature>
<dbReference type="Pfam" id="PF00384">
    <property type="entry name" value="Molybdopterin"/>
    <property type="match status" value="1"/>
</dbReference>
<protein>
    <submittedName>
        <fullName evidence="7">Molybdopterin-dependent oxidoreductase</fullName>
    </submittedName>
</protein>
<dbReference type="SMART" id="SM00926">
    <property type="entry name" value="Molybdop_Fe4S4"/>
    <property type="match status" value="1"/>
</dbReference>
<dbReference type="Gene3D" id="3.40.228.10">
    <property type="entry name" value="Dimethylsulfoxide Reductase, domain 2"/>
    <property type="match status" value="1"/>
</dbReference>
<evidence type="ECO:0000256" key="4">
    <source>
        <dbReference type="ARBA" id="ARBA00023014"/>
    </source>
</evidence>
<proteinExistence type="inferred from homology"/>
<dbReference type="InterPro" id="IPR006656">
    <property type="entry name" value="Mopterin_OxRdtase"/>
</dbReference>
<dbReference type="PANTHER" id="PTHR43742:SF3">
    <property type="entry name" value="DIMETHYL SULFOXIDE REDUCTASE DMSA"/>
    <property type="match status" value="1"/>
</dbReference>
<evidence type="ECO:0000256" key="1">
    <source>
        <dbReference type="ARBA" id="ARBA00010312"/>
    </source>
</evidence>
<dbReference type="Pfam" id="PF01568">
    <property type="entry name" value="Molydop_binding"/>
    <property type="match status" value="1"/>
</dbReference>
<accession>A0ABR7BSS2</accession>
<evidence type="ECO:0000256" key="3">
    <source>
        <dbReference type="ARBA" id="ARBA00023004"/>
    </source>
</evidence>
<dbReference type="RefSeq" id="WP_186938645.1">
    <property type="nucleotide sequence ID" value="NZ_JACOOA010000003.1"/>
</dbReference>
<dbReference type="InterPro" id="IPR050612">
    <property type="entry name" value="Prok_Mopterin_Oxidored"/>
</dbReference>
<dbReference type="InterPro" id="IPR009010">
    <property type="entry name" value="Asp_de-COase-like_dom_sf"/>
</dbReference>
<dbReference type="EMBL" id="JACOOA010000003">
    <property type="protein sequence ID" value="MBC5584190.1"/>
    <property type="molecule type" value="Genomic_DNA"/>
</dbReference>
<evidence type="ECO:0000256" key="5">
    <source>
        <dbReference type="SAM" id="SignalP"/>
    </source>
</evidence>
<feature type="signal peptide" evidence="5">
    <location>
        <begin position="1"/>
        <end position="18"/>
    </location>
</feature>
<dbReference type="PANTHER" id="PTHR43742">
    <property type="entry name" value="TRIMETHYLAMINE-N-OXIDE REDUCTASE"/>
    <property type="match status" value="1"/>
</dbReference>
<dbReference type="Gene3D" id="2.40.40.20">
    <property type="match status" value="1"/>
</dbReference>
<keyword evidence="8" id="KW-1185">Reference proteome</keyword>
<dbReference type="Gene3D" id="2.20.25.90">
    <property type="entry name" value="ADC-like domains"/>
    <property type="match status" value="1"/>
</dbReference>
<comment type="caution">
    <text evidence="7">The sequence shown here is derived from an EMBL/GenBank/DDBJ whole genome shotgun (WGS) entry which is preliminary data.</text>
</comment>
<dbReference type="InterPro" id="IPR006657">
    <property type="entry name" value="MoPterin_dinucl-bd_dom"/>
</dbReference>
<keyword evidence="5" id="KW-0732">Signal</keyword>
<sequence>MSRRAFVAAATASAAALAMSGCSSNRVEEAKGEERVEGALADGAWKTSACWLTCHCGCKNQAYVVDGMVIRQKTDDLHEDTINMPQQRGCVKGRSLRQFVMSPDRVKYPMKRKHWEPGGGDVTLRGRDEWERIGWDEALDLVASEFKRIKETYGNQAFGNLELVPSPLLAAYGGYVSMWGQQSKGAWPLIANTVKGSFFSAANDRFSLAKAQLVVLWGLNPMWSALGSNTYFIQQAREAGARVIVVDSWFNPTCQALGADWVPCRPATDGALLAAIAYHMIENNLQDQAFLDAYCVGFDAEHMPEGHEGEENFKDYILGAYDDTPKTPEWASMICGTAPKVIRELAEAMATTKPMTLKGGQAPARNGNGDEFAHLFYTVGWMTGNVGKIGAEVSCADGSQGVQGGADIVYEGMGTCDLFGNENVNCTGPRGDYTLEKGKYDPDQYYGIPGAVWWQSIKEGQHVDFERGTHPVNIKCLYKIGAGAQFNQNPDQTTAIEVMRTPGLIEFRVCSEIVMSPDAQFSDIVLPATSPWEYAGGYTRSLNREALVFSEKLIEPLFEARSDWDIIIDLANRLDVDTSSFVYGNPDADGYTIMATSVLLDPKTGDYNPLVTVTQQDVDEYQLAMEPQEGVVAFKDVIKNGGYQVERNENDEFVYIAMQDFVDDPKTNPLPTETGKLEIFSSALVNRFAVFNTTSVNPIPKYVPSIEGYEQAAAARDGGEPDACRFQMIGVHHARQAHSASAEVKSLNEIFANDVLINDLDAQALGLATNDTALLTNPHGRTLRRVQATSRVMPGVVIVGQGNWTKLNEETGVDEGCNVNTLTGGYLSGQGQCQFNNVLVGISPWDGEALESDYLRPNIDIEL</sequence>
<dbReference type="PROSITE" id="PS51669">
    <property type="entry name" value="4FE4S_MOW_BIS_MGD"/>
    <property type="match status" value="1"/>
</dbReference>
<evidence type="ECO:0000259" key="6">
    <source>
        <dbReference type="PROSITE" id="PS51669"/>
    </source>
</evidence>
<dbReference type="Pfam" id="PF04879">
    <property type="entry name" value="Molybdop_Fe4S4"/>
    <property type="match status" value="1"/>
</dbReference>
<dbReference type="Proteomes" id="UP000622448">
    <property type="component" value="Unassembled WGS sequence"/>
</dbReference>
<name>A0ABR7BSS2_9ACTN</name>
<dbReference type="Gene3D" id="3.40.50.740">
    <property type="match status" value="2"/>
</dbReference>
<feature type="chain" id="PRO_5047209358" evidence="5">
    <location>
        <begin position="19"/>
        <end position="863"/>
    </location>
</feature>
<reference evidence="7 8" key="1">
    <citation type="submission" date="2020-08" db="EMBL/GenBank/DDBJ databases">
        <title>Genome public.</title>
        <authorList>
            <person name="Liu C."/>
            <person name="Sun Q."/>
        </authorList>
    </citation>
    <scope>NUCLEOTIDE SEQUENCE [LARGE SCALE GENOMIC DNA]</scope>
    <source>
        <strain evidence="7 8">NSJ-70</strain>
    </source>
</reference>
<dbReference type="InterPro" id="IPR006963">
    <property type="entry name" value="Mopterin_OxRdtase_4Fe-4S_dom"/>
</dbReference>
<dbReference type="SUPFAM" id="SSF53706">
    <property type="entry name" value="Formate dehydrogenase/DMSO reductase, domains 1-3"/>
    <property type="match status" value="1"/>
</dbReference>
<keyword evidence="3" id="KW-0408">Iron</keyword>
<evidence type="ECO:0000313" key="8">
    <source>
        <dbReference type="Proteomes" id="UP000622448"/>
    </source>
</evidence>
<dbReference type="PROSITE" id="PS51257">
    <property type="entry name" value="PROKAR_LIPOPROTEIN"/>
    <property type="match status" value="1"/>
</dbReference>
<gene>
    <name evidence="7" type="ORF">H8S61_08280</name>
</gene>
<keyword evidence="4" id="KW-0411">Iron-sulfur</keyword>